<dbReference type="EC" id="2.3.1.-" evidence="2"/>
<dbReference type="RefSeq" id="WP_302109112.1">
    <property type="nucleotide sequence ID" value="NZ_JAUKTR010000001.1"/>
</dbReference>
<accession>A0ABT8SJK2</accession>
<dbReference type="Proteomes" id="UP001169063">
    <property type="component" value="Unassembled WGS sequence"/>
</dbReference>
<organism evidence="2 3">
    <name type="scientific">Peiella sedimenti</name>
    <dbReference type="NCBI Taxonomy" id="3061083"/>
    <lineage>
        <taxon>Bacteria</taxon>
        <taxon>Pseudomonadati</taxon>
        <taxon>Pseudomonadota</taxon>
        <taxon>Alphaproteobacteria</taxon>
        <taxon>Caulobacterales</taxon>
        <taxon>Caulobacteraceae</taxon>
        <taxon>Peiella</taxon>
    </lineage>
</organism>
<reference evidence="2" key="1">
    <citation type="submission" date="2023-07" db="EMBL/GenBank/DDBJ databases">
        <title>Brevundimonas soil sp. nov., isolated from the soil of chemical plant.</title>
        <authorList>
            <person name="Wu N."/>
        </authorList>
    </citation>
    <scope>NUCLEOTIDE SEQUENCE</scope>
    <source>
        <strain evidence="2">XZ-24</strain>
    </source>
</reference>
<dbReference type="PANTHER" id="PTHR43451:SF1">
    <property type="entry name" value="ACETYLTRANSFERASE"/>
    <property type="match status" value="1"/>
</dbReference>
<dbReference type="SUPFAM" id="SSF55729">
    <property type="entry name" value="Acyl-CoA N-acyltransferases (Nat)"/>
    <property type="match status" value="1"/>
</dbReference>
<feature type="domain" description="N-acetyltransferase" evidence="1">
    <location>
        <begin position="2"/>
        <end position="154"/>
    </location>
</feature>
<keyword evidence="3" id="KW-1185">Reference proteome</keyword>
<evidence type="ECO:0000313" key="2">
    <source>
        <dbReference type="EMBL" id="MDO1558714.1"/>
    </source>
</evidence>
<gene>
    <name evidence="2" type="ORF">Q0812_04655</name>
</gene>
<dbReference type="GO" id="GO:0016746">
    <property type="term" value="F:acyltransferase activity"/>
    <property type="evidence" value="ECO:0007669"/>
    <property type="project" value="UniProtKB-KW"/>
</dbReference>
<dbReference type="PROSITE" id="PS51186">
    <property type="entry name" value="GNAT"/>
    <property type="match status" value="1"/>
</dbReference>
<comment type="caution">
    <text evidence="2">The sequence shown here is derived from an EMBL/GenBank/DDBJ whole genome shotgun (WGS) entry which is preliminary data.</text>
</comment>
<keyword evidence="2" id="KW-0012">Acyltransferase</keyword>
<dbReference type="EMBL" id="JAUKTR010000001">
    <property type="protein sequence ID" value="MDO1558714.1"/>
    <property type="molecule type" value="Genomic_DNA"/>
</dbReference>
<protein>
    <submittedName>
        <fullName evidence="2">GNAT family N-acetyltransferase</fullName>
        <ecNumber evidence="2">2.3.1.-</ecNumber>
    </submittedName>
</protein>
<proteinExistence type="predicted"/>
<dbReference type="InterPro" id="IPR052564">
    <property type="entry name" value="N-acetyltrans/Recomb-assoc"/>
</dbReference>
<dbReference type="Gene3D" id="3.40.630.30">
    <property type="match status" value="1"/>
</dbReference>
<dbReference type="InterPro" id="IPR016181">
    <property type="entry name" value="Acyl_CoA_acyltransferase"/>
</dbReference>
<keyword evidence="2" id="KW-0808">Transferase</keyword>
<dbReference type="CDD" id="cd04301">
    <property type="entry name" value="NAT_SF"/>
    <property type="match status" value="1"/>
</dbReference>
<evidence type="ECO:0000259" key="1">
    <source>
        <dbReference type="PROSITE" id="PS51186"/>
    </source>
</evidence>
<evidence type="ECO:0000313" key="3">
    <source>
        <dbReference type="Proteomes" id="UP001169063"/>
    </source>
</evidence>
<dbReference type="InterPro" id="IPR000182">
    <property type="entry name" value="GNAT_dom"/>
</dbReference>
<name>A0ABT8SJK2_9CAUL</name>
<dbReference type="Pfam" id="PF13673">
    <property type="entry name" value="Acetyltransf_10"/>
    <property type="match status" value="1"/>
</dbReference>
<sequence length="154" mass="17213">MLRVRQFDAADAEALSRVYRRSVEGLGASDYAPDQIAAWAGLAPSAERLIDLMADGRLRLVALDQDRPVGFIDVERDGHIHFLYRAPDAPRGAADALYVQAESWSRAQGLQRLFAEASEAAKRFFLRHGFSVVSRRDFEVSGVPIHNYAVEKRL</sequence>
<dbReference type="PANTHER" id="PTHR43451">
    <property type="entry name" value="ACETYLTRANSFERASE (GNAT) FAMILY PROTEIN"/>
    <property type="match status" value="1"/>
</dbReference>